<keyword evidence="1" id="KW-0472">Membrane</keyword>
<evidence type="ECO:0000313" key="3">
    <source>
        <dbReference type="Proteomes" id="UP000617531"/>
    </source>
</evidence>
<comment type="caution">
    <text evidence="2">The sequence shown here is derived from an EMBL/GenBank/DDBJ whole genome shotgun (WGS) entry which is preliminary data.</text>
</comment>
<proteinExistence type="predicted"/>
<feature type="transmembrane region" description="Helical" evidence="1">
    <location>
        <begin position="28"/>
        <end position="52"/>
    </location>
</feature>
<dbReference type="EMBL" id="BNAI01000001">
    <property type="protein sequence ID" value="GHF04882.1"/>
    <property type="molecule type" value="Genomic_DNA"/>
</dbReference>
<reference evidence="2" key="1">
    <citation type="journal article" date="2014" name="Int. J. Syst. Evol. Microbiol.">
        <title>Complete genome sequence of Corynebacterium casei LMG S-19264T (=DSM 44701T), isolated from a smear-ripened cheese.</title>
        <authorList>
            <consortium name="US DOE Joint Genome Institute (JGI-PGF)"/>
            <person name="Walter F."/>
            <person name="Albersmeier A."/>
            <person name="Kalinowski J."/>
            <person name="Ruckert C."/>
        </authorList>
    </citation>
    <scope>NUCLEOTIDE SEQUENCE</scope>
    <source>
        <strain evidence="2">CGMCC 1.16548</strain>
    </source>
</reference>
<gene>
    <name evidence="2" type="ORF">GCM10011600_01680</name>
</gene>
<organism evidence="2 3">
    <name type="scientific">Pseudolysinimonas yzui</name>
    <dbReference type="NCBI Taxonomy" id="2708254"/>
    <lineage>
        <taxon>Bacteria</taxon>
        <taxon>Bacillati</taxon>
        <taxon>Actinomycetota</taxon>
        <taxon>Actinomycetes</taxon>
        <taxon>Micrococcales</taxon>
        <taxon>Microbacteriaceae</taxon>
        <taxon>Pseudolysinimonas</taxon>
    </lineage>
</organism>
<sequence length="98" mass="10175">MEIVYVTVVGAGIGLLLRYLLPGREVYGVALLPALAAAVTVAAWAGLTWLGWKADGGWIWLASLGGATVASLVVALVLSRRRHAADARELHVLSGGKA</sequence>
<keyword evidence="1" id="KW-1133">Transmembrane helix</keyword>
<keyword evidence="3" id="KW-1185">Reference proteome</keyword>
<protein>
    <recommendedName>
        <fullName evidence="4">GlsB/YeaQ/YmgE family stress response membrane protein</fullName>
    </recommendedName>
</protein>
<dbReference type="AlphaFoldDB" id="A0A8J3DZM9"/>
<keyword evidence="1" id="KW-0812">Transmembrane</keyword>
<feature type="transmembrane region" description="Helical" evidence="1">
    <location>
        <begin position="58"/>
        <end position="78"/>
    </location>
</feature>
<dbReference type="RefSeq" id="WP_191281498.1">
    <property type="nucleotide sequence ID" value="NZ_BNAI01000001.1"/>
</dbReference>
<evidence type="ECO:0000256" key="1">
    <source>
        <dbReference type="SAM" id="Phobius"/>
    </source>
</evidence>
<evidence type="ECO:0008006" key="4">
    <source>
        <dbReference type="Google" id="ProtNLM"/>
    </source>
</evidence>
<dbReference type="Proteomes" id="UP000617531">
    <property type="component" value="Unassembled WGS sequence"/>
</dbReference>
<reference evidence="2" key="2">
    <citation type="submission" date="2020-09" db="EMBL/GenBank/DDBJ databases">
        <authorList>
            <person name="Sun Q."/>
            <person name="Zhou Y."/>
        </authorList>
    </citation>
    <scope>NUCLEOTIDE SEQUENCE</scope>
    <source>
        <strain evidence="2">CGMCC 1.16548</strain>
    </source>
</reference>
<accession>A0A8J3DZM9</accession>
<name>A0A8J3DZM9_9MICO</name>
<evidence type="ECO:0000313" key="2">
    <source>
        <dbReference type="EMBL" id="GHF04882.1"/>
    </source>
</evidence>
<feature type="transmembrane region" description="Helical" evidence="1">
    <location>
        <begin position="6"/>
        <end position="21"/>
    </location>
</feature>